<dbReference type="GO" id="GO:0005737">
    <property type="term" value="C:cytoplasm"/>
    <property type="evidence" value="ECO:0007669"/>
    <property type="project" value="UniProtKB-ARBA"/>
</dbReference>
<dbReference type="FunFam" id="1.20.58.2220:FF:000029">
    <property type="entry name" value="Formin 1"/>
    <property type="match status" value="1"/>
</dbReference>
<dbReference type="InterPro" id="IPR042201">
    <property type="entry name" value="FH2_Formin_sf"/>
</dbReference>
<dbReference type="PANTHER" id="PTHR45920:SF7">
    <property type="entry name" value="FORMIN-G"/>
    <property type="match status" value="1"/>
</dbReference>
<organism evidence="4">
    <name type="scientific">Gasterosteus aculeatus</name>
    <name type="common">Three-spined stickleback</name>
    <dbReference type="NCBI Taxonomy" id="69293"/>
    <lineage>
        <taxon>Eukaryota</taxon>
        <taxon>Metazoa</taxon>
        <taxon>Chordata</taxon>
        <taxon>Craniata</taxon>
        <taxon>Vertebrata</taxon>
        <taxon>Euteleostomi</taxon>
        <taxon>Actinopterygii</taxon>
        <taxon>Neopterygii</taxon>
        <taxon>Teleostei</taxon>
        <taxon>Neoteleostei</taxon>
        <taxon>Acanthomorphata</taxon>
        <taxon>Eupercaria</taxon>
        <taxon>Perciformes</taxon>
        <taxon>Cottioidei</taxon>
        <taxon>Gasterosteales</taxon>
        <taxon>Gasterosteidae</taxon>
        <taxon>Gasterosteus</taxon>
    </lineage>
</organism>
<dbReference type="PROSITE" id="PS51444">
    <property type="entry name" value="FH2"/>
    <property type="match status" value="1"/>
</dbReference>
<dbReference type="Bgee" id="ENSGACG00000006086">
    <property type="expression patterns" value="Expressed in camera-type eye and 4 other cell types or tissues"/>
</dbReference>
<dbReference type="SUPFAM" id="SSF101447">
    <property type="entry name" value="Formin homology 2 domain (FH2 domain)"/>
    <property type="match status" value="1"/>
</dbReference>
<keyword evidence="2" id="KW-0175">Coiled coil</keyword>
<dbReference type="Ensembl" id="ENSGACT00000008088.1">
    <property type="protein sequence ID" value="ENSGACP00000008070.1"/>
    <property type="gene ID" value="ENSGACG00000006086.1"/>
</dbReference>
<evidence type="ECO:0000256" key="2">
    <source>
        <dbReference type="SAM" id="Coils"/>
    </source>
</evidence>
<evidence type="ECO:0000313" key="4">
    <source>
        <dbReference type="Ensembl" id="ENSGACP00000008070.1"/>
    </source>
</evidence>
<dbReference type="Pfam" id="PF02181">
    <property type="entry name" value="FH2"/>
    <property type="match status" value="1"/>
</dbReference>
<feature type="coiled-coil region" evidence="2">
    <location>
        <begin position="369"/>
        <end position="396"/>
    </location>
</feature>
<accession>G3NRV3</accession>
<dbReference type="AlphaFoldDB" id="G3NRV3"/>
<reference evidence="4" key="2">
    <citation type="submission" date="2024-04" db="UniProtKB">
        <authorList>
            <consortium name="Ensembl"/>
        </authorList>
    </citation>
    <scope>IDENTIFICATION</scope>
</reference>
<dbReference type="GO" id="GO:0030866">
    <property type="term" value="P:cortical actin cytoskeleton organization"/>
    <property type="evidence" value="ECO:0007669"/>
    <property type="project" value="TreeGrafter"/>
</dbReference>
<dbReference type="InterPro" id="IPR015425">
    <property type="entry name" value="FH2_Formin"/>
</dbReference>
<dbReference type="PANTHER" id="PTHR45920">
    <property type="entry name" value="FORMIN HOMOLOGY 2 DOMAIN CONTAINING, ISOFORM I"/>
    <property type="match status" value="1"/>
</dbReference>
<comment type="similarity">
    <text evidence="1">Belongs to the formin homology family. Cappuccino subfamily.</text>
</comment>
<sequence>GGPPPPPPMGGFSFVQMVEKAPRKVAIEPACPMKPLYWTRIQIEDNNNNTLWGSLEEPNIVNANEFEDLFSKATLQTKKKPLSDTFEKKAKTKKRATSEEMVKITKHYENSKEEEVKLLDKPEQFLYELSQIPDFAGRAHCIIFQSVFHDTISSIRRKVEIVSNVSKELLDSNALRDVMGLVLAFGNYMNGGNRTRGQADGFGLEILPKLKDVKSRDNRINLVDYVVLYYLRNFDTHAGTEKSVFPMPEPQDFFQAAQVKFEDLTKDSRKLKKDLTACEKTMQKICANPSEEFLQPFKEKMEGFISAAQKEHSAEEDRLNAAQRSFQDMASYYGVKPKSGEKDVSPGLVFMLWYEFCNDFKNAWTRQSKNISKERLKEAQENIKKITAEKRVETKKINANSLKERLRQKE</sequence>
<dbReference type="GO" id="GO:0051015">
    <property type="term" value="F:actin filament binding"/>
    <property type="evidence" value="ECO:0007669"/>
    <property type="project" value="TreeGrafter"/>
</dbReference>
<dbReference type="Gene3D" id="1.20.58.2220">
    <property type="entry name" value="Formin, FH2 domain"/>
    <property type="match status" value="2"/>
</dbReference>
<name>G3NRV3_GASAC</name>
<gene>
    <name evidence="4" type="primary">FMN1</name>
</gene>
<protein>
    <submittedName>
        <fullName evidence="4">Formin 1</fullName>
    </submittedName>
</protein>
<dbReference type="GO" id="GO:0005856">
    <property type="term" value="C:cytoskeleton"/>
    <property type="evidence" value="ECO:0007669"/>
    <property type="project" value="TreeGrafter"/>
</dbReference>
<evidence type="ECO:0000259" key="3">
    <source>
        <dbReference type="PROSITE" id="PS51444"/>
    </source>
</evidence>
<dbReference type="SMART" id="SM00498">
    <property type="entry name" value="FH2"/>
    <property type="match status" value="1"/>
</dbReference>
<evidence type="ECO:0000256" key="1">
    <source>
        <dbReference type="ARBA" id="ARBA00005271"/>
    </source>
</evidence>
<feature type="domain" description="FH2" evidence="3">
    <location>
        <begin position="1"/>
        <end position="386"/>
    </location>
</feature>
<reference evidence="4" key="1">
    <citation type="submission" date="2006-01" db="EMBL/GenBank/DDBJ databases">
        <authorList>
            <person name="Lindblad-Toh K."/>
            <person name="Mauceli E."/>
            <person name="Grabherr M."/>
            <person name="Chang J.L."/>
            <person name="Lander E.S."/>
        </authorList>
    </citation>
    <scope>NUCLEOTIDE SEQUENCE [LARGE SCALE GENOMIC DNA]</scope>
</reference>
<proteinExistence type="inferred from homology"/>
<dbReference type="OrthoDB" id="427644at2759"/>